<dbReference type="EMBL" id="FO681347">
    <property type="protein sequence ID" value="CCV64440.1"/>
    <property type="molecule type" value="Genomic_DNA"/>
</dbReference>
<dbReference type="RefSeq" id="WP_026659707.1">
    <property type="nucleotide sequence ID" value="NC_022538.1"/>
</dbReference>
<feature type="transmembrane region" description="Helical" evidence="1">
    <location>
        <begin position="69"/>
        <end position="89"/>
    </location>
</feature>
<feature type="transmembrane region" description="Helical" evidence="1">
    <location>
        <begin position="41"/>
        <end position="63"/>
    </location>
</feature>
<dbReference type="PANTHER" id="PTHR40044">
    <property type="entry name" value="INTEGRAL MEMBRANE PROTEIN-RELATED"/>
    <property type="match status" value="1"/>
</dbReference>
<evidence type="ECO:0000256" key="1">
    <source>
        <dbReference type="SAM" id="Phobius"/>
    </source>
</evidence>
<feature type="transmembrane region" description="Helical" evidence="1">
    <location>
        <begin position="96"/>
        <end position="117"/>
    </location>
</feature>
<dbReference type="AlphaFoldDB" id="U4KQ84"/>
<reference evidence="2 3" key="1">
    <citation type="journal article" date="2013" name="J. Mol. Microbiol. Biotechnol.">
        <title>Analysis of the Complete Genomes of Acholeplasma brassicae , A. palmae and A. laidlawii and Their Comparison to the Obligate Parasites from ' Candidatus Phytoplasma'.</title>
        <authorList>
            <person name="Kube M."/>
            <person name="Siewert C."/>
            <person name="Migdoll A.M."/>
            <person name="Duduk B."/>
            <person name="Holz S."/>
            <person name="Rabus R."/>
            <person name="Seemuller E."/>
            <person name="Mitrovic J."/>
            <person name="Muller I."/>
            <person name="Buttner C."/>
            <person name="Reinhardt R."/>
        </authorList>
    </citation>
    <scope>NUCLEOTIDE SEQUENCE [LARGE SCALE GENOMIC DNA]</scope>
    <source>
        <strain evidence="2 3">J233</strain>
    </source>
</reference>
<dbReference type="HOGENOM" id="CLU_104115_0_0_14"/>
<dbReference type="STRING" id="1318466.BN85408630"/>
<evidence type="ECO:0008006" key="4">
    <source>
        <dbReference type="Google" id="ProtNLM"/>
    </source>
</evidence>
<name>U4KQ84_ALTPJ</name>
<dbReference type="PIRSF" id="PIRSF031501">
    <property type="entry name" value="QueT"/>
    <property type="match status" value="1"/>
</dbReference>
<keyword evidence="1" id="KW-1133">Transmembrane helix</keyword>
<sequence>MKDFTVKDITKQVIVAAMYVALVFAFYFLSFDFIQFRIAEVLLILVLFNSKYTVGLLLGTFLANLASPFGIIDATFGSLASLVAILFMILFKKIWWVSLVFPALSNAIIIPIVLIQVEFNPGMPILEMFQSSLYWANFGWVFLGEFVVLYCVGIPLYYTIKRNDHLLELIQ</sequence>
<dbReference type="Proteomes" id="UP000032740">
    <property type="component" value="Chromosome"/>
</dbReference>
<feature type="transmembrane region" description="Helical" evidence="1">
    <location>
        <begin position="137"/>
        <end position="158"/>
    </location>
</feature>
<dbReference type="InterPro" id="IPR010387">
    <property type="entry name" value="QueT"/>
</dbReference>
<dbReference type="PANTHER" id="PTHR40044:SF1">
    <property type="entry name" value="INTEGRAL MEMBRANE PROTEIN"/>
    <property type="match status" value="1"/>
</dbReference>
<dbReference type="KEGG" id="apal:BN85408630"/>
<protein>
    <recommendedName>
        <fullName evidence="4">QueT transporter family protein</fullName>
    </recommendedName>
</protein>
<dbReference type="OrthoDB" id="384697at2"/>
<dbReference type="Pfam" id="PF06177">
    <property type="entry name" value="QueT"/>
    <property type="match status" value="1"/>
</dbReference>
<proteinExistence type="predicted"/>
<keyword evidence="3" id="KW-1185">Reference proteome</keyword>
<gene>
    <name evidence="2" type="ORF">BN85408630</name>
</gene>
<keyword evidence="1" id="KW-0812">Transmembrane</keyword>
<evidence type="ECO:0000313" key="2">
    <source>
        <dbReference type="EMBL" id="CCV64440.1"/>
    </source>
</evidence>
<evidence type="ECO:0000313" key="3">
    <source>
        <dbReference type="Proteomes" id="UP000032740"/>
    </source>
</evidence>
<accession>U4KQ84</accession>
<feature type="transmembrane region" description="Helical" evidence="1">
    <location>
        <begin position="12"/>
        <end position="29"/>
    </location>
</feature>
<organism evidence="2 3">
    <name type="scientific">Alteracholeplasma palmae (strain ATCC 49389 / J233)</name>
    <name type="common">Acholeplasma palmae</name>
    <dbReference type="NCBI Taxonomy" id="1318466"/>
    <lineage>
        <taxon>Bacteria</taxon>
        <taxon>Bacillati</taxon>
        <taxon>Mycoplasmatota</taxon>
        <taxon>Mollicutes</taxon>
        <taxon>Acholeplasmatales</taxon>
        <taxon>Acholeplasmataceae</taxon>
        <taxon>Acholeplasma</taxon>
    </lineage>
</organism>
<keyword evidence="1" id="KW-0472">Membrane</keyword>